<proteinExistence type="inferred from homology"/>
<evidence type="ECO:0000256" key="1">
    <source>
        <dbReference type="ARBA" id="ARBA00007689"/>
    </source>
</evidence>
<gene>
    <name evidence="3" type="ORF">NCWK1_0297</name>
</gene>
<dbReference type="EMBL" id="BDGE01000003">
    <property type="protein sequence ID" value="GBE90580.1"/>
    <property type="molecule type" value="Genomic_DNA"/>
</dbReference>
<comment type="caution">
    <text evidence="3">The sequence shown here is derived from an EMBL/GenBank/DDBJ whole genome shotgun (WGS) entry which is preliminary data.</text>
</comment>
<dbReference type="PANTHER" id="PTHR37828">
    <property type="entry name" value="GSR2449 PROTEIN"/>
    <property type="match status" value="1"/>
</dbReference>
<dbReference type="PANTHER" id="PTHR37828:SF1">
    <property type="entry name" value="YCII-RELATED DOMAIN-CONTAINING PROTEIN"/>
    <property type="match status" value="1"/>
</dbReference>
<dbReference type="InterPro" id="IPR005545">
    <property type="entry name" value="YCII"/>
</dbReference>
<dbReference type="InterPro" id="IPR011008">
    <property type="entry name" value="Dimeric_a/b-barrel"/>
</dbReference>
<reference evidence="4" key="1">
    <citation type="journal article" date="2018" name="Genome Announc.">
        <title>Draft Genome Sequence of the Nitrogen-Fixing and Hormogonia-Inducing Cyanobacterium Nostoc cycadae Strain WK-1, Isolated from the Coralloid Roots of Cycas revoluta.</title>
        <authorList>
            <person name="Kanesaki Y."/>
            <person name="Hirose M."/>
            <person name="Hirose Y."/>
            <person name="Fujisawa T."/>
            <person name="Nakamura Y."/>
            <person name="Watanabe S."/>
            <person name="Matsunaga S."/>
            <person name="Uchida H."/>
            <person name="Murakami A."/>
        </authorList>
    </citation>
    <scope>NUCLEOTIDE SEQUENCE [LARGE SCALE GENOMIC DNA]</scope>
    <source>
        <strain evidence="4">WK-1</strain>
    </source>
</reference>
<feature type="domain" description="YCII-related" evidence="2">
    <location>
        <begin position="52"/>
        <end position="107"/>
    </location>
</feature>
<evidence type="ECO:0000259" key="2">
    <source>
        <dbReference type="Pfam" id="PF03795"/>
    </source>
</evidence>
<keyword evidence="4" id="KW-1185">Reference proteome</keyword>
<dbReference type="SUPFAM" id="SSF54909">
    <property type="entry name" value="Dimeric alpha+beta barrel"/>
    <property type="match status" value="1"/>
</dbReference>
<comment type="similarity">
    <text evidence="1">Belongs to the YciI family.</text>
</comment>
<name>A0A2H6LBG4_9NOSO</name>
<sequence length="111" mass="12649">MATSLKRFMVMEASYCSYEVRSKMPWFVKIESGVVNKTIFDQYVPAHKAFVQDLIAKGHQAKTGYWAKMGGGMLLFEADSMEEAQVIIALDPLVKNGCVNYQLYEWKIVVE</sequence>
<protein>
    <submittedName>
        <fullName evidence="3">YCII-related protein</fullName>
    </submittedName>
</protein>
<dbReference type="Gene3D" id="3.30.70.1060">
    <property type="entry name" value="Dimeric alpha+beta barrel"/>
    <property type="match status" value="1"/>
</dbReference>
<dbReference type="Proteomes" id="UP000236527">
    <property type="component" value="Unassembled WGS sequence"/>
</dbReference>
<organism evidence="3 4">
    <name type="scientific">Nostoc cycadae WK-1</name>
    <dbReference type="NCBI Taxonomy" id="1861711"/>
    <lineage>
        <taxon>Bacteria</taxon>
        <taxon>Bacillati</taxon>
        <taxon>Cyanobacteriota</taxon>
        <taxon>Cyanophyceae</taxon>
        <taxon>Nostocales</taxon>
        <taxon>Nostocaceae</taxon>
        <taxon>Nostoc</taxon>
    </lineage>
</organism>
<accession>A0A2H6LBG4</accession>
<evidence type="ECO:0000313" key="3">
    <source>
        <dbReference type="EMBL" id="GBE90580.1"/>
    </source>
</evidence>
<dbReference type="Pfam" id="PF03795">
    <property type="entry name" value="YCII"/>
    <property type="match status" value="1"/>
</dbReference>
<dbReference type="AlphaFoldDB" id="A0A2H6LBG4"/>
<evidence type="ECO:0000313" key="4">
    <source>
        <dbReference type="Proteomes" id="UP000236527"/>
    </source>
</evidence>